<dbReference type="Proteomes" id="UP000346198">
    <property type="component" value="Unassembled WGS sequence"/>
</dbReference>
<dbReference type="PROSITE" id="PS00523">
    <property type="entry name" value="SULFATASE_1"/>
    <property type="match status" value="1"/>
</dbReference>
<evidence type="ECO:0000313" key="6">
    <source>
        <dbReference type="EMBL" id="VGO20510.1"/>
    </source>
</evidence>
<dbReference type="InterPro" id="IPR024607">
    <property type="entry name" value="Sulfatase_CS"/>
</dbReference>
<dbReference type="SUPFAM" id="SSF53649">
    <property type="entry name" value="Alkaline phosphatase-like"/>
    <property type="match status" value="1"/>
</dbReference>
<reference evidence="6 7" key="1">
    <citation type="submission" date="2019-04" db="EMBL/GenBank/DDBJ databases">
        <authorList>
            <person name="Van Vliet M D."/>
        </authorList>
    </citation>
    <scope>NUCLEOTIDE SEQUENCE [LARGE SCALE GENOMIC DNA]</scope>
    <source>
        <strain evidence="6 7">F21</strain>
    </source>
</reference>
<dbReference type="InterPro" id="IPR000917">
    <property type="entry name" value="Sulfatase_N"/>
</dbReference>
<evidence type="ECO:0000256" key="4">
    <source>
        <dbReference type="ARBA" id="ARBA00022837"/>
    </source>
</evidence>
<dbReference type="PANTHER" id="PTHR42693:SF53">
    <property type="entry name" value="ENDO-4-O-SULFATASE"/>
    <property type="match status" value="1"/>
</dbReference>
<evidence type="ECO:0000256" key="3">
    <source>
        <dbReference type="ARBA" id="ARBA00022801"/>
    </source>
</evidence>
<dbReference type="EMBL" id="CAAHFH010000001">
    <property type="protein sequence ID" value="VGO20510.1"/>
    <property type="molecule type" value="Genomic_DNA"/>
</dbReference>
<proteinExistence type="inferred from homology"/>
<dbReference type="CDD" id="cd16146">
    <property type="entry name" value="ARS_like"/>
    <property type="match status" value="1"/>
</dbReference>
<dbReference type="Gene3D" id="3.40.720.10">
    <property type="entry name" value="Alkaline Phosphatase, subunit A"/>
    <property type="match status" value="1"/>
</dbReference>
<evidence type="ECO:0000259" key="5">
    <source>
        <dbReference type="Pfam" id="PF00884"/>
    </source>
</evidence>
<dbReference type="Gene3D" id="3.30.1120.10">
    <property type="match status" value="1"/>
</dbReference>
<protein>
    <submittedName>
        <fullName evidence="6">Arylsulfatase</fullName>
    </submittedName>
</protein>
<dbReference type="PANTHER" id="PTHR42693">
    <property type="entry name" value="ARYLSULFATASE FAMILY MEMBER"/>
    <property type="match status" value="1"/>
</dbReference>
<dbReference type="InterPro" id="IPR017850">
    <property type="entry name" value="Alkaline_phosphatase_core_sf"/>
</dbReference>
<evidence type="ECO:0000256" key="1">
    <source>
        <dbReference type="ARBA" id="ARBA00008779"/>
    </source>
</evidence>
<organism evidence="6 7">
    <name type="scientific">Pontiella sulfatireligans</name>
    <dbReference type="NCBI Taxonomy" id="2750658"/>
    <lineage>
        <taxon>Bacteria</taxon>
        <taxon>Pseudomonadati</taxon>
        <taxon>Kiritimatiellota</taxon>
        <taxon>Kiritimatiellia</taxon>
        <taxon>Kiritimatiellales</taxon>
        <taxon>Pontiellaceae</taxon>
        <taxon>Pontiella</taxon>
    </lineage>
</organism>
<evidence type="ECO:0000313" key="7">
    <source>
        <dbReference type="Proteomes" id="UP000346198"/>
    </source>
</evidence>
<name>A0A6C2UJV0_9BACT</name>
<dbReference type="InterPro" id="IPR050738">
    <property type="entry name" value="Sulfatase"/>
</dbReference>
<dbReference type="AlphaFoldDB" id="A0A6C2UJV0"/>
<evidence type="ECO:0000256" key="2">
    <source>
        <dbReference type="ARBA" id="ARBA00022723"/>
    </source>
</evidence>
<gene>
    <name evidence="6" type="primary">atsA_199</name>
    <name evidence="6" type="ORF">SCARR_02573</name>
</gene>
<keyword evidence="4" id="KW-0106">Calcium</keyword>
<sequence>MKDADMLTTKYTKYTKRVHSVGFRVVRVFRGLIFCCTGAFSLAVSAAEKPNVIVVLTDDQGYGDFSCHGNPVLKTPNLDKLHAQSIRLTDFHSAPVCTPTRGQLLTGRDAMHNGAWSWAFGHEMIHGENKTMADIFKANGYTTGHFGKWHLGDNYPFRPGDKGFDETISHGGAATHQTPDYWQNDNFDDFYRHKDGSYQQHKGYCTDVWFDLSMDFMARCQKKKKPFFLYLPTNAPHGPHYVAEKYSDLYKDAGKASNFFGMIANIDENMGRLEAFMQENGLAENTILIFMTDNGATAGYEIYNAGMRDKKSKYYDGGHRVPCFIRWPEGNLGVPRDINELTQVQDIFPTLIELLDLKAKTDAVERFDGASLAGLLTGKQVVLADRKLVVQWSSKDYPDYGAAAVLWKKWRLVHDKELYNIADDPAQATDVALQHPEIVESMKAHYADWWETVKPVVSIYSRVGIGGAENPSRLTCFEWTKKSNTKINVTDQRKSVWLGGQVNGSWMLDVVTPGKYRFELMRYPKEAATAMSAAYPAIQREFKPFPKCKALSITRARLQIGMIDKTIAVKTTDKVAMFGVELPAGEIEMRTWLMDEAGEELCGAYYVEATRL</sequence>
<keyword evidence="7" id="KW-1185">Reference proteome</keyword>
<dbReference type="GO" id="GO:0004065">
    <property type="term" value="F:arylsulfatase activity"/>
    <property type="evidence" value="ECO:0007669"/>
    <property type="project" value="TreeGrafter"/>
</dbReference>
<dbReference type="Pfam" id="PF00884">
    <property type="entry name" value="Sulfatase"/>
    <property type="match status" value="1"/>
</dbReference>
<accession>A0A6C2UJV0</accession>
<dbReference type="GO" id="GO:0046872">
    <property type="term" value="F:metal ion binding"/>
    <property type="evidence" value="ECO:0007669"/>
    <property type="project" value="UniProtKB-KW"/>
</dbReference>
<feature type="domain" description="Sulfatase N-terminal" evidence="5">
    <location>
        <begin position="50"/>
        <end position="356"/>
    </location>
</feature>
<keyword evidence="3" id="KW-0378">Hydrolase</keyword>
<keyword evidence="2" id="KW-0479">Metal-binding</keyword>
<comment type="similarity">
    <text evidence="1">Belongs to the sulfatase family.</text>
</comment>